<sequence>MDSIPLVSVVVPVWGKVATVAATLQSVADQTHPKIELIVIDDASTDGSIEVVEEWIRTTTRPCTLIRNHENLGLNRSLNRGMQRATGEFIVCLDADDSLLPHMVESHARLLRESTDLVLVHGDGRRVDQHGTILVESIVMEHRSSPAPSGMIFTDLLVDPRFIHFSTVTMRRSAIDAVGLFDKELAFQDFDMLLRLARIGPIQNSDSVDAEVLSSPNSMTHTIGAALPLSMLKVFAKWRHDPGIPATQLRTKAAACVLEIAGRQETLTLRSSIRALRTAASIYPDPRMLVEACVLLARSAAGRALHRGRRAADENS</sequence>
<protein>
    <submittedName>
        <fullName evidence="2">Unannotated protein</fullName>
    </submittedName>
</protein>
<proteinExistence type="predicted"/>
<dbReference type="InterPro" id="IPR029044">
    <property type="entry name" value="Nucleotide-diphossugar_trans"/>
</dbReference>
<name>A0A6J7KEN7_9ZZZZ</name>
<dbReference type="Pfam" id="PF00535">
    <property type="entry name" value="Glycos_transf_2"/>
    <property type="match status" value="1"/>
</dbReference>
<dbReference type="AlphaFoldDB" id="A0A6J7KEN7"/>
<organism evidence="2">
    <name type="scientific">freshwater metagenome</name>
    <dbReference type="NCBI Taxonomy" id="449393"/>
    <lineage>
        <taxon>unclassified sequences</taxon>
        <taxon>metagenomes</taxon>
        <taxon>ecological metagenomes</taxon>
    </lineage>
</organism>
<dbReference type="InterPro" id="IPR050834">
    <property type="entry name" value="Glycosyltransf_2"/>
</dbReference>
<dbReference type="EMBL" id="CAFBNC010000143">
    <property type="protein sequence ID" value="CAB4953333.1"/>
    <property type="molecule type" value="Genomic_DNA"/>
</dbReference>
<feature type="domain" description="Glycosyltransferase 2-like" evidence="1">
    <location>
        <begin position="8"/>
        <end position="175"/>
    </location>
</feature>
<dbReference type="PANTHER" id="PTHR43685:SF11">
    <property type="entry name" value="GLYCOSYLTRANSFERASE TAGX-RELATED"/>
    <property type="match status" value="1"/>
</dbReference>
<accession>A0A6J7KEN7</accession>
<dbReference type="SUPFAM" id="SSF53448">
    <property type="entry name" value="Nucleotide-diphospho-sugar transferases"/>
    <property type="match status" value="1"/>
</dbReference>
<evidence type="ECO:0000313" key="2">
    <source>
        <dbReference type="EMBL" id="CAB4953333.1"/>
    </source>
</evidence>
<evidence type="ECO:0000259" key="1">
    <source>
        <dbReference type="Pfam" id="PF00535"/>
    </source>
</evidence>
<dbReference type="Gene3D" id="3.90.550.10">
    <property type="entry name" value="Spore Coat Polysaccharide Biosynthesis Protein SpsA, Chain A"/>
    <property type="match status" value="1"/>
</dbReference>
<dbReference type="InterPro" id="IPR001173">
    <property type="entry name" value="Glyco_trans_2-like"/>
</dbReference>
<dbReference type="PANTHER" id="PTHR43685">
    <property type="entry name" value="GLYCOSYLTRANSFERASE"/>
    <property type="match status" value="1"/>
</dbReference>
<gene>
    <name evidence="2" type="ORF">UFOPK3733_02006</name>
</gene>
<reference evidence="2" key="1">
    <citation type="submission" date="2020-05" db="EMBL/GenBank/DDBJ databases">
        <authorList>
            <person name="Chiriac C."/>
            <person name="Salcher M."/>
            <person name="Ghai R."/>
            <person name="Kavagutti S V."/>
        </authorList>
    </citation>
    <scope>NUCLEOTIDE SEQUENCE</scope>
</reference>